<dbReference type="STRING" id="655353.SAMN04488056_112173"/>
<keyword evidence="2" id="KW-1185">Reference proteome</keyword>
<evidence type="ECO:0000313" key="2">
    <source>
        <dbReference type="Proteomes" id="UP000199236"/>
    </source>
</evidence>
<sequence>MITVVEIAGFIKQAEKLFDETEKQELINFLAENPEAGSVIPGTGGIRKLRFAASGRGTRGGARIIYFYYDERVPLYALAAYAKNQKEDLDPKTKKVLTQLADIIKKAARSEK</sequence>
<dbReference type="EMBL" id="FOVR01000012">
    <property type="protein sequence ID" value="SFO78029.1"/>
    <property type="molecule type" value="Genomic_DNA"/>
</dbReference>
<dbReference type="OrthoDB" id="9812066at2"/>
<dbReference type="AlphaFoldDB" id="A0A1I5JZ42"/>
<evidence type="ECO:0000313" key="1">
    <source>
        <dbReference type="EMBL" id="SFO78029.1"/>
    </source>
</evidence>
<protein>
    <submittedName>
        <fullName evidence="1">RelE toxin of RelE / RelB toxin-antitoxin system</fullName>
    </submittedName>
</protein>
<accession>A0A1I5JZ42</accession>
<reference evidence="1 2" key="1">
    <citation type="submission" date="2016-10" db="EMBL/GenBank/DDBJ databases">
        <authorList>
            <person name="de Groot N.N."/>
        </authorList>
    </citation>
    <scope>NUCLEOTIDE SEQUENCE [LARGE SCALE GENOMIC DNA]</scope>
    <source>
        <strain evidence="1 2">CGMCC 1.9157</strain>
    </source>
</reference>
<organism evidence="1 2">
    <name type="scientific">Cohaesibacter marisflavi</name>
    <dbReference type="NCBI Taxonomy" id="655353"/>
    <lineage>
        <taxon>Bacteria</taxon>
        <taxon>Pseudomonadati</taxon>
        <taxon>Pseudomonadota</taxon>
        <taxon>Alphaproteobacteria</taxon>
        <taxon>Hyphomicrobiales</taxon>
        <taxon>Cohaesibacteraceae</taxon>
    </lineage>
</organism>
<name>A0A1I5JZ42_9HYPH</name>
<proteinExistence type="predicted"/>
<dbReference type="Proteomes" id="UP000199236">
    <property type="component" value="Unassembled WGS sequence"/>
</dbReference>
<dbReference type="InterPro" id="IPR009387">
    <property type="entry name" value="HigB-2"/>
</dbReference>
<gene>
    <name evidence="1" type="ORF">SAMN04488056_112173</name>
</gene>
<dbReference type="PIRSF" id="PIRSF039032">
    <property type="entry name" value="HigB-2"/>
    <property type="match status" value="1"/>
</dbReference>
<dbReference type="Pfam" id="PF06296">
    <property type="entry name" value="RelE"/>
    <property type="match status" value="1"/>
</dbReference>
<dbReference type="RefSeq" id="WP_090074851.1">
    <property type="nucleotide sequence ID" value="NZ_FOVR01000012.1"/>
</dbReference>